<evidence type="ECO:0000256" key="5">
    <source>
        <dbReference type="ARBA" id="ARBA00022980"/>
    </source>
</evidence>
<keyword evidence="4 8" id="KW-0694">RNA-binding</keyword>
<evidence type="ECO:0000256" key="7">
    <source>
        <dbReference type="ARBA" id="ARBA00035687"/>
    </source>
</evidence>
<dbReference type="EMBL" id="PFIP01000061">
    <property type="protein sequence ID" value="PIX34574.1"/>
    <property type="molecule type" value="Genomic_DNA"/>
</dbReference>
<keyword evidence="8" id="KW-0862">Zinc</keyword>
<dbReference type="InterPro" id="IPR002150">
    <property type="entry name" value="Ribosomal_bL31"/>
</dbReference>
<reference evidence="9 13" key="1">
    <citation type="journal article" date="2016" name="Environ. Microbiol.">
        <title>Genomic resolution of a cold subsurface aquifer community provides metabolic insights for novel microbes adapted to high CO concentrations.</title>
        <authorList>
            <person name="Probst A.J."/>
            <person name="Castelle C.J."/>
            <person name="Singh A."/>
            <person name="Brown C.T."/>
            <person name="Anantharaman K."/>
            <person name="Sharon I."/>
            <person name="Hug L.A."/>
            <person name="Burstein D."/>
            <person name="Emerson J.B."/>
            <person name="Thomas B.C."/>
            <person name="Banfield J.F."/>
        </authorList>
    </citation>
    <scope>NUCLEOTIDE SEQUENCE [LARGE SCALE GENOMIC DNA]</scope>
    <source>
        <strain evidence="9">CG2_30_33_13</strain>
    </source>
</reference>
<dbReference type="PRINTS" id="PR01249">
    <property type="entry name" value="RIBOSOMALL31"/>
</dbReference>
<comment type="subunit">
    <text evidence="2 8">Part of the 50S ribosomal subunit.</text>
</comment>
<keyword evidence="8" id="KW-0479">Metal-binding</keyword>
<dbReference type="GO" id="GO:1990904">
    <property type="term" value="C:ribonucleoprotein complex"/>
    <property type="evidence" value="ECO:0007669"/>
    <property type="project" value="UniProtKB-KW"/>
</dbReference>
<accession>A0A1J5G5H4</accession>
<dbReference type="PROSITE" id="PS01143">
    <property type="entry name" value="RIBOSOMAL_L31"/>
    <property type="match status" value="1"/>
</dbReference>
<dbReference type="InterPro" id="IPR027491">
    <property type="entry name" value="Ribosomal_bL31_A"/>
</dbReference>
<evidence type="ECO:0000313" key="12">
    <source>
        <dbReference type="EMBL" id="PJB57863.1"/>
    </source>
</evidence>
<proteinExistence type="inferred from homology"/>
<dbReference type="InterPro" id="IPR034704">
    <property type="entry name" value="Ribosomal_bL28/bL31-like_sf"/>
</dbReference>
<dbReference type="GO" id="GO:0019843">
    <property type="term" value="F:rRNA binding"/>
    <property type="evidence" value="ECO:0007669"/>
    <property type="project" value="UniProtKB-KW"/>
</dbReference>
<keyword evidence="3 8" id="KW-0699">rRNA-binding</keyword>
<feature type="binding site" evidence="8">
    <location>
        <position position="16"/>
    </location>
    <ligand>
        <name>Zn(2+)</name>
        <dbReference type="ChEBI" id="CHEBI:29105"/>
    </ligand>
</feature>
<evidence type="ECO:0000256" key="2">
    <source>
        <dbReference type="ARBA" id="ARBA00011838"/>
    </source>
</evidence>
<feature type="binding site" evidence="8">
    <location>
        <position position="18"/>
    </location>
    <ligand>
        <name>Zn(2+)</name>
        <dbReference type="ChEBI" id="CHEBI:29105"/>
    </ligand>
</feature>
<reference evidence="14 15" key="2">
    <citation type="submission" date="2017-09" db="EMBL/GenBank/DDBJ databases">
        <title>Depth-based differentiation of microbial function through sediment-hosted aquifers and enrichment of novel symbionts in the deep terrestrial subsurface.</title>
        <authorList>
            <person name="Probst A.J."/>
            <person name="Ladd B."/>
            <person name="Jarett J.K."/>
            <person name="Geller-Mcgrath D.E."/>
            <person name="Sieber C.M."/>
            <person name="Emerson J.B."/>
            <person name="Anantharaman K."/>
            <person name="Thomas B.C."/>
            <person name="Malmstrom R."/>
            <person name="Stieglmeier M."/>
            <person name="Klingl A."/>
            <person name="Woyke T."/>
            <person name="Ryan C.M."/>
            <person name="Banfield J.F."/>
        </authorList>
    </citation>
    <scope>NUCLEOTIDE SEQUENCE [LARGE SCALE GENOMIC DNA]</scope>
    <source>
        <strain evidence="11">CG_4_10_14_3_um_filter_34_13</strain>
        <strain evidence="12">CG_4_9_14_3_um_filter_33_16</strain>
    </source>
</reference>
<dbReference type="Gene3D" id="4.10.830.30">
    <property type="entry name" value="Ribosomal protein L31"/>
    <property type="match status" value="1"/>
</dbReference>
<dbReference type="Pfam" id="PF01197">
    <property type="entry name" value="Ribosomal_L31"/>
    <property type="match status" value="1"/>
</dbReference>
<dbReference type="InterPro" id="IPR042105">
    <property type="entry name" value="Ribosomal_bL31_sf"/>
</dbReference>
<name>A0A1J5G5H4_9BACT</name>
<dbReference type="EMBL" id="PFTV01000027">
    <property type="protein sequence ID" value="PJB57863.1"/>
    <property type="molecule type" value="Genomic_DNA"/>
</dbReference>
<dbReference type="HAMAP" id="MF_00501">
    <property type="entry name" value="Ribosomal_bL31_1"/>
    <property type="match status" value="1"/>
</dbReference>
<dbReference type="STRING" id="1805029.AUK42_06635"/>
<dbReference type="PANTHER" id="PTHR33280:SF1">
    <property type="entry name" value="LARGE RIBOSOMAL SUBUNIT PROTEIN BL31C"/>
    <property type="match status" value="1"/>
</dbReference>
<evidence type="ECO:0000313" key="15">
    <source>
        <dbReference type="Proteomes" id="UP000230646"/>
    </source>
</evidence>
<evidence type="ECO:0000256" key="4">
    <source>
        <dbReference type="ARBA" id="ARBA00022884"/>
    </source>
</evidence>
<dbReference type="GO" id="GO:0046872">
    <property type="term" value="F:metal ion binding"/>
    <property type="evidence" value="ECO:0007669"/>
    <property type="project" value="UniProtKB-KW"/>
</dbReference>
<dbReference type="Proteomes" id="UP000228560">
    <property type="component" value="Unassembled WGS sequence"/>
</dbReference>
<dbReference type="NCBIfam" id="NF001809">
    <property type="entry name" value="PRK00528.1"/>
    <property type="match status" value="1"/>
</dbReference>
<dbReference type="GO" id="GO:0005840">
    <property type="term" value="C:ribosome"/>
    <property type="evidence" value="ECO:0007669"/>
    <property type="project" value="UniProtKB-KW"/>
</dbReference>
<evidence type="ECO:0000256" key="3">
    <source>
        <dbReference type="ARBA" id="ARBA00022730"/>
    </source>
</evidence>
<keyword evidence="6 8" id="KW-0687">Ribonucleoprotein</keyword>
<comment type="caution">
    <text evidence="9">The sequence shown here is derived from an EMBL/GenBank/DDBJ whole genome shotgun (WGS) entry which is preliminary data.</text>
</comment>
<feature type="binding site" evidence="8">
    <location>
        <position position="36"/>
    </location>
    <ligand>
        <name>Zn(2+)</name>
        <dbReference type="ChEBI" id="CHEBI:29105"/>
    </ligand>
</feature>
<dbReference type="AlphaFoldDB" id="A0A1J5G5H4"/>
<evidence type="ECO:0000256" key="8">
    <source>
        <dbReference type="HAMAP-Rule" id="MF_00501"/>
    </source>
</evidence>
<dbReference type="NCBIfam" id="NF000612">
    <property type="entry name" value="PRK00019.1"/>
    <property type="match status" value="1"/>
</dbReference>
<reference evidence="10" key="3">
    <citation type="submission" date="2017-09" db="EMBL/GenBank/DDBJ databases">
        <title>Depth-based differentiation of microbial function through sediment-hosted aquifers and enrichment of novel symbionts in the deep terrestrial subsurface.</title>
        <authorList>
            <person name="Probst A.J."/>
            <person name="Ladd B."/>
            <person name="Jarett J.K."/>
            <person name="Geller-Mcgrath D.E."/>
            <person name="Sieber C.M.K."/>
            <person name="Emerson J.B."/>
            <person name="Anantharaman K."/>
            <person name="Thomas B.C."/>
            <person name="Malmstrom R."/>
            <person name="Stieglmeier M."/>
            <person name="Klingl A."/>
            <person name="Woyke T."/>
            <person name="Ryan C.M."/>
            <person name="Banfield J.F."/>
        </authorList>
    </citation>
    <scope>NUCLEOTIDE SEQUENCE</scope>
    <source>
        <strain evidence="10">CG_4_8_14_3_um_filter_34_18</strain>
    </source>
</reference>
<dbReference type="NCBIfam" id="TIGR00105">
    <property type="entry name" value="L31"/>
    <property type="match status" value="1"/>
</dbReference>
<dbReference type="Proteomes" id="UP000230646">
    <property type="component" value="Unassembled WGS sequence"/>
</dbReference>
<dbReference type="GO" id="GO:0006412">
    <property type="term" value="P:translation"/>
    <property type="evidence" value="ECO:0007669"/>
    <property type="project" value="UniProtKB-UniRule"/>
</dbReference>
<keyword evidence="5 8" id="KW-0689">Ribosomal protein</keyword>
<comment type="cofactor">
    <cofactor evidence="8">
        <name>Zn(2+)</name>
        <dbReference type="ChEBI" id="CHEBI:29105"/>
    </cofactor>
    <text evidence="8">Binds 1 zinc ion per subunit.</text>
</comment>
<evidence type="ECO:0000313" key="11">
    <source>
        <dbReference type="EMBL" id="PIY33070.1"/>
    </source>
</evidence>
<evidence type="ECO:0000313" key="9">
    <source>
        <dbReference type="EMBL" id="OIP67885.1"/>
    </source>
</evidence>
<evidence type="ECO:0000313" key="14">
    <source>
        <dbReference type="Proteomes" id="UP000228560"/>
    </source>
</evidence>
<comment type="similarity">
    <text evidence="1 8">Belongs to the bacterial ribosomal protein bL31 family. Type A subfamily.</text>
</comment>
<feature type="binding site" evidence="8">
    <location>
        <position position="39"/>
    </location>
    <ligand>
        <name>Zn(2+)</name>
        <dbReference type="ChEBI" id="CHEBI:29105"/>
    </ligand>
</feature>
<evidence type="ECO:0000256" key="6">
    <source>
        <dbReference type="ARBA" id="ARBA00023274"/>
    </source>
</evidence>
<evidence type="ECO:0000256" key="1">
    <source>
        <dbReference type="ARBA" id="ARBA00009296"/>
    </source>
</evidence>
<dbReference type="EMBL" id="MNYY01000130">
    <property type="protein sequence ID" value="OIP67885.1"/>
    <property type="molecule type" value="Genomic_DNA"/>
</dbReference>
<accession>A0A2M8CFM7</accession>
<evidence type="ECO:0000313" key="10">
    <source>
        <dbReference type="EMBL" id="PIX34574.1"/>
    </source>
</evidence>
<comment type="function">
    <text evidence="8">Binds the 23S rRNA.</text>
</comment>
<dbReference type="RefSeq" id="WP_406607215.1">
    <property type="nucleotide sequence ID" value="NZ_PFKO01000127.1"/>
</dbReference>
<gene>
    <name evidence="8" type="primary">rpmE</name>
    <name evidence="9" type="ORF">AUK42_06635</name>
    <name evidence="12" type="ORF">CO097_01045</name>
    <name evidence="11" type="ORF">COZ07_03515</name>
    <name evidence="10" type="ORF">COZ58_03525</name>
</gene>
<sequence>MKKDIHPKYEKAIISCACGNSFETGSTKKNMKIEICSACHPFFTGKQKIFDTTGRVEKFNKKYNLTNEEDSNN</sequence>
<organism evidence="9 13">
    <name type="scientific">Candidatus Infernicultor aquiphilus</name>
    <dbReference type="NCBI Taxonomy" id="1805029"/>
    <lineage>
        <taxon>Bacteria</taxon>
        <taxon>Pseudomonadati</taxon>
        <taxon>Atribacterota</taxon>
        <taxon>Candidatus Phoenicimicrobiia</taxon>
        <taxon>Candidatus Pheonicimicrobiales</taxon>
        <taxon>Candidatus Phoenicimicrobiaceae</taxon>
        <taxon>Candidatus Infernicultor</taxon>
    </lineage>
</organism>
<evidence type="ECO:0000313" key="13">
    <source>
        <dbReference type="Proteomes" id="UP000182763"/>
    </source>
</evidence>
<dbReference type="PANTHER" id="PTHR33280">
    <property type="entry name" value="50S RIBOSOMAL PROTEIN L31, CHLOROPLASTIC"/>
    <property type="match status" value="1"/>
</dbReference>
<dbReference type="GO" id="GO:0003735">
    <property type="term" value="F:structural constituent of ribosome"/>
    <property type="evidence" value="ECO:0007669"/>
    <property type="project" value="InterPro"/>
</dbReference>
<dbReference type="Proteomes" id="UP000231493">
    <property type="component" value="Unassembled WGS sequence"/>
</dbReference>
<dbReference type="EMBL" id="PFKO01000127">
    <property type="protein sequence ID" value="PIY33070.1"/>
    <property type="molecule type" value="Genomic_DNA"/>
</dbReference>
<protein>
    <recommendedName>
        <fullName evidence="7 8">Large ribosomal subunit protein bL31</fullName>
    </recommendedName>
</protein>
<dbReference type="Proteomes" id="UP000182763">
    <property type="component" value="Unassembled WGS sequence"/>
</dbReference>
<accession>A0A2M7PR32</accession>
<dbReference type="SUPFAM" id="SSF143800">
    <property type="entry name" value="L28p-like"/>
    <property type="match status" value="1"/>
</dbReference>
<accession>A0A2M7K8X5</accession>